<reference evidence="1 2" key="1">
    <citation type="submission" date="2015-03" db="EMBL/GenBank/DDBJ databases">
        <title>Complete genome sequence of Muricauda lutaonensis CC-HSB-11T, isolated from a coastal hot spring.</title>
        <authorList>
            <person name="Kim K.M."/>
        </authorList>
    </citation>
    <scope>NUCLEOTIDE SEQUENCE [LARGE SCALE GENOMIC DNA]</scope>
    <source>
        <strain evidence="1 2">CC-HSB-11</strain>
    </source>
</reference>
<protein>
    <submittedName>
        <fullName evidence="1">Uncharacterized protein</fullName>
    </submittedName>
</protein>
<sequence>MQLLIYTEEYEMADGIDHFMDFYYALGMRYLASDFLREGLSPQHISDAVMRAIRSGKASGLTIRQHFMPVFSSSGKDVISDCKLSRLGYALVLLNADVTFSAAANWQRKVLEHFLGED</sequence>
<gene>
    <name evidence="1" type="ORF">VC82_556</name>
</gene>
<name>A0A0D5YPJ0_9FLAO</name>
<evidence type="ECO:0000313" key="2">
    <source>
        <dbReference type="Proteomes" id="UP000032726"/>
    </source>
</evidence>
<proteinExistence type="predicted"/>
<dbReference type="KEGG" id="mlt:VC82_556"/>
<organism evidence="1 2">
    <name type="scientific">Flagellimonas lutaonensis</name>
    <dbReference type="NCBI Taxonomy" id="516051"/>
    <lineage>
        <taxon>Bacteria</taxon>
        <taxon>Pseudomonadati</taxon>
        <taxon>Bacteroidota</taxon>
        <taxon>Flavobacteriia</taxon>
        <taxon>Flavobacteriales</taxon>
        <taxon>Flavobacteriaceae</taxon>
        <taxon>Flagellimonas</taxon>
    </lineage>
</organism>
<evidence type="ECO:0000313" key="1">
    <source>
        <dbReference type="EMBL" id="AKA34230.1"/>
    </source>
</evidence>
<keyword evidence="2" id="KW-1185">Reference proteome</keyword>
<dbReference type="Proteomes" id="UP000032726">
    <property type="component" value="Chromosome"/>
</dbReference>
<dbReference type="OrthoDB" id="1202334at2"/>
<dbReference type="RefSeq" id="WP_045801024.1">
    <property type="nucleotide sequence ID" value="NZ_CP011071.1"/>
</dbReference>
<dbReference type="EMBL" id="CP011071">
    <property type="protein sequence ID" value="AKA34230.1"/>
    <property type="molecule type" value="Genomic_DNA"/>
</dbReference>
<dbReference type="STRING" id="516051.VC82_556"/>
<dbReference type="HOGENOM" id="CLU_2070479_0_0_10"/>
<dbReference type="AlphaFoldDB" id="A0A0D5YPJ0"/>
<accession>A0A0D5YPJ0</accession>